<dbReference type="Proteomes" id="UP000714420">
    <property type="component" value="Unassembled WGS sequence"/>
</dbReference>
<proteinExistence type="predicted"/>
<gene>
    <name evidence="1" type="ORF">HPS56_03690</name>
</gene>
<name>A0ABX2AJY7_9BACT</name>
<dbReference type="EMBL" id="JABKKF010000002">
    <property type="protein sequence ID" value="NPD91463.1"/>
    <property type="molecule type" value="Genomic_DNA"/>
</dbReference>
<dbReference type="NCBIfam" id="NF007714">
    <property type="entry name" value="PRK10410.1-2"/>
    <property type="match status" value="1"/>
</dbReference>
<protein>
    <submittedName>
        <fullName evidence="1">Nitrous oxide-stimulated promoter family protein</fullName>
    </submittedName>
</protein>
<evidence type="ECO:0000313" key="2">
    <source>
        <dbReference type="Proteomes" id="UP000714420"/>
    </source>
</evidence>
<dbReference type="RefSeq" id="WP_172274006.1">
    <property type="nucleotide sequence ID" value="NZ_CASGMU010000002.1"/>
</dbReference>
<reference evidence="1 2" key="1">
    <citation type="submission" date="2020-05" db="EMBL/GenBank/DDBJ databases">
        <title>Distinct polysaccharide utilization as determinants for interspecies competition between intestinal Prevotella spp.</title>
        <authorList>
            <person name="Galvez E.J.C."/>
            <person name="Iljazovic A."/>
            <person name="Strowig T."/>
        </authorList>
    </citation>
    <scope>NUCLEOTIDE SEQUENCE [LARGE SCALE GENOMIC DNA]</scope>
    <source>
        <strain evidence="1 2">PMUR</strain>
    </source>
</reference>
<dbReference type="Pfam" id="PF11756">
    <property type="entry name" value="YgbA_NO"/>
    <property type="match status" value="1"/>
</dbReference>
<evidence type="ECO:0000313" key="1">
    <source>
        <dbReference type="EMBL" id="NPD91463.1"/>
    </source>
</evidence>
<comment type="caution">
    <text evidence="1">The sequence shown here is derived from an EMBL/GenBank/DDBJ whole genome shotgun (WGS) entry which is preliminary data.</text>
</comment>
<accession>A0ABX2AJY7</accession>
<keyword evidence="2" id="KW-1185">Reference proteome</keyword>
<organism evidence="1 2">
    <name type="scientific">Xylanibacter muris</name>
    <dbReference type="NCBI Taxonomy" id="2736290"/>
    <lineage>
        <taxon>Bacteria</taxon>
        <taxon>Pseudomonadati</taxon>
        <taxon>Bacteroidota</taxon>
        <taxon>Bacteroidia</taxon>
        <taxon>Bacteroidales</taxon>
        <taxon>Prevotellaceae</taxon>
        <taxon>Xylanibacter</taxon>
    </lineage>
</organism>
<sequence length="97" mass="11836">MTRIEKEQHIIELMIRLYCHHKLNTDTLPEEYALLLEYARQRLAGCRFGEQKTSCRKCPIHCYSKEKRTLMRTVMRWCGPRMILYHPIITLRHYLEK</sequence>
<dbReference type="InterPro" id="IPR020483">
    <property type="entry name" value="Uncharacterised_YgbA"/>
</dbReference>